<sequence>MVMNEFEKPPYGRSFKIMVSGGGYVTLNRNQQARHVNQDTLGSPLGRAFIIAVRSADYYSENYVVVSDDDMQDLFRAYLKVREDIENIAEENEPT</sequence>
<evidence type="ECO:0000313" key="2">
    <source>
        <dbReference type="Proteomes" id="UP000827768"/>
    </source>
</evidence>
<evidence type="ECO:0000313" key="1">
    <source>
        <dbReference type="EMBL" id="UDL16026.1"/>
    </source>
</evidence>
<dbReference type="KEGG" id="vg:80019917"/>
<protein>
    <submittedName>
        <fullName evidence="1">Uncharacterized protein</fullName>
    </submittedName>
</protein>
<organism evidence="1 2">
    <name type="scientific">Microbacterium phage Pumpernickel</name>
    <dbReference type="NCBI Taxonomy" id="2885983"/>
    <lineage>
        <taxon>Viruses</taxon>
        <taxon>Duplodnaviria</taxon>
        <taxon>Heunggongvirae</taxon>
        <taxon>Uroviricota</taxon>
        <taxon>Caudoviricetes</taxon>
        <taxon>Pumpernickelvirus</taxon>
        <taxon>Pumpernickelvirus pumpernickel</taxon>
    </lineage>
</organism>
<dbReference type="EMBL" id="OK040790">
    <property type="protein sequence ID" value="UDL16026.1"/>
    <property type="molecule type" value="Genomic_DNA"/>
</dbReference>
<dbReference type="Proteomes" id="UP000827768">
    <property type="component" value="Segment"/>
</dbReference>
<name>A0AAE8Y8R3_9CAUD</name>
<keyword evidence="2" id="KW-1185">Reference proteome</keyword>
<accession>A0AAE8Y8R3</accession>
<reference evidence="1" key="1">
    <citation type="submission" date="2021-09" db="EMBL/GenBank/DDBJ databases">
        <authorList>
            <person name="Andersen S.H."/>
            <person name="Beall E.A."/>
            <person name="Cappelle B."/>
            <person name="Falteisek K.J."/>
            <person name="Fenske B.A."/>
            <person name="Gansluckner N.W."/>
            <person name="Gilbertson S.M."/>
            <person name="Krings K.J."/>
            <person name="Mobeck M."/>
            <person name="Odeku J.O."/>
            <person name="Poncelet M.E."/>
            <person name="Rohr J.R."/>
            <person name="Rolands L."/>
            <person name="Whipple C.D."/>
            <person name="Whipple E.M."/>
            <person name="Spring A.M."/>
            <person name="Klyczek K."/>
            <person name="Garlena R.A."/>
            <person name="Russell D.A."/>
            <person name="Pope W.H."/>
            <person name="Jacobs-Sera D."/>
            <person name="Hatfull G.F."/>
        </authorList>
    </citation>
    <scope>NUCLEOTIDE SEQUENCE</scope>
</reference>
<dbReference type="GeneID" id="80019917"/>
<proteinExistence type="predicted"/>
<gene>
    <name evidence="1" type="primary">276</name>
    <name evidence="1" type="ORF">SEA_PUMPERNICKEL_276</name>
</gene>
<dbReference type="RefSeq" id="YP_010755266.1">
    <property type="nucleotide sequence ID" value="NC_073468.1"/>
</dbReference>